<dbReference type="Gene3D" id="3.30.1360.40">
    <property type="match status" value="1"/>
</dbReference>
<dbReference type="SUPFAM" id="SSF50891">
    <property type="entry name" value="Cyclophilin-like"/>
    <property type="match status" value="1"/>
</dbReference>
<keyword evidence="1" id="KW-0547">Nucleotide-binding</keyword>
<dbReference type="InterPro" id="IPR029000">
    <property type="entry name" value="Cyclophilin-like_dom_sf"/>
</dbReference>
<evidence type="ECO:0000256" key="3">
    <source>
        <dbReference type="ARBA" id="ARBA00022840"/>
    </source>
</evidence>
<dbReference type="InterPro" id="IPR003833">
    <property type="entry name" value="CT_C_D"/>
</dbReference>
<accession>A0A1D2QML9</accession>
<comment type="caution">
    <text evidence="5">The sequence shown here is derived from an EMBL/GenBank/DDBJ whole genome shotgun (WGS) entry which is preliminary data.</text>
</comment>
<feature type="domain" description="Carboxyltransferase" evidence="4">
    <location>
        <begin position="2"/>
        <end position="207"/>
    </location>
</feature>
<dbReference type="SMART" id="SM00796">
    <property type="entry name" value="AHS1"/>
    <property type="match status" value="1"/>
</dbReference>
<dbReference type="Gene3D" id="2.40.100.10">
    <property type="entry name" value="Cyclophilin-like"/>
    <property type="match status" value="1"/>
</dbReference>
<name>A0A1D2QML9_9GAMM</name>
<evidence type="ECO:0000313" key="6">
    <source>
        <dbReference type="Proteomes" id="UP000242502"/>
    </source>
</evidence>
<dbReference type="PANTHER" id="PTHR34698">
    <property type="entry name" value="5-OXOPROLINASE SUBUNIT B"/>
    <property type="match status" value="1"/>
</dbReference>
<dbReference type="InterPro" id="IPR010016">
    <property type="entry name" value="PxpB"/>
</dbReference>
<dbReference type="AlphaFoldDB" id="A0A1D2QML9"/>
<dbReference type="PANTHER" id="PTHR34698:SF2">
    <property type="entry name" value="5-OXOPROLINASE SUBUNIT B"/>
    <property type="match status" value="1"/>
</dbReference>
<evidence type="ECO:0000313" key="5">
    <source>
        <dbReference type="EMBL" id="ODS22794.1"/>
    </source>
</evidence>
<dbReference type="STRING" id="62101.AB835_12240"/>
<keyword evidence="3" id="KW-0067">ATP-binding</keyword>
<dbReference type="NCBIfam" id="TIGR00370">
    <property type="entry name" value="5-oxoprolinase subunit PxpB"/>
    <property type="match status" value="1"/>
</dbReference>
<dbReference type="GO" id="GO:0016787">
    <property type="term" value="F:hydrolase activity"/>
    <property type="evidence" value="ECO:0007669"/>
    <property type="project" value="UniProtKB-KW"/>
</dbReference>
<dbReference type="SUPFAM" id="SSF160467">
    <property type="entry name" value="PH0987 N-terminal domain-like"/>
    <property type="match status" value="1"/>
</dbReference>
<dbReference type="EMBL" id="MDLC01000052">
    <property type="protein sequence ID" value="ODS22794.1"/>
    <property type="molecule type" value="Genomic_DNA"/>
</dbReference>
<evidence type="ECO:0000259" key="4">
    <source>
        <dbReference type="SMART" id="SM00796"/>
    </source>
</evidence>
<reference evidence="5 6" key="1">
    <citation type="journal article" date="2016" name="Appl. Environ. Microbiol.">
        <title>Lack of Overt Genome Reduction in the Bryostatin-Producing Bryozoan Symbiont "Candidatus Endobugula sertula".</title>
        <authorList>
            <person name="Miller I.J."/>
            <person name="Vanee N."/>
            <person name="Fong S.S."/>
            <person name="Lim-Fong G.E."/>
            <person name="Kwan J.C."/>
        </authorList>
    </citation>
    <scope>NUCLEOTIDE SEQUENCE [LARGE SCALE GENOMIC DNA]</scope>
    <source>
        <strain evidence="5">AB1-4</strain>
    </source>
</reference>
<dbReference type="Proteomes" id="UP000242502">
    <property type="component" value="Unassembled WGS sequence"/>
</dbReference>
<protein>
    <recommendedName>
        <fullName evidence="4">Carboxyltransferase domain-containing protein</fullName>
    </recommendedName>
</protein>
<evidence type="ECO:0000256" key="1">
    <source>
        <dbReference type="ARBA" id="ARBA00022741"/>
    </source>
</evidence>
<dbReference type="Pfam" id="PF02682">
    <property type="entry name" value="CT_C_D"/>
    <property type="match status" value="1"/>
</dbReference>
<proteinExistence type="predicted"/>
<sequence length="230" mass="25609">MIKLVRLSENTIILLFEQKISQENFTLIQHYVEKIRQNLKQYLIDIIPSYTSIHITFNVLTISGKGFQKRLTEIVTSYKDNDNAVAQKSGKTIHIPMYYGKEVALDMDLIAKNTSLTPEAIVALHANTTYTVYAIGFAPGFAYLGNVDQRIATPRKATPRKNIAPGSLGIADEQTAIYPSESPGGWQIIGRTPLQLIDYNSNNLTLFSTGDKVTFTPMSLSEYIEMGGVL</sequence>
<organism evidence="5 6">
    <name type="scientific">Candidatus Endobugula sertula</name>
    <name type="common">Bugula neritina bacterial symbiont</name>
    <dbReference type="NCBI Taxonomy" id="62101"/>
    <lineage>
        <taxon>Bacteria</taxon>
        <taxon>Pseudomonadati</taxon>
        <taxon>Pseudomonadota</taxon>
        <taxon>Gammaproteobacteria</taxon>
        <taxon>Cellvibrionales</taxon>
        <taxon>Cellvibrionaceae</taxon>
        <taxon>Candidatus Endobugula</taxon>
    </lineage>
</organism>
<gene>
    <name evidence="5" type="ORF">AB835_12240</name>
</gene>
<dbReference type="GO" id="GO:0005524">
    <property type="term" value="F:ATP binding"/>
    <property type="evidence" value="ECO:0007669"/>
    <property type="project" value="UniProtKB-KW"/>
</dbReference>
<keyword evidence="2" id="KW-0378">Hydrolase</keyword>
<evidence type="ECO:0000256" key="2">
    <source>
        <dbReference type="ARBA" id="ARBA00022801"/>
    </source>
</evidence>